<sequence length="134" mass="14952">MSQYLYTSFITLLTILLMLVLSFNVGRARGKYQVKAPAVSGHELFDRAYRVQLNTIENVLMFLPALWLYAVFLGDKGAGDSGVIWLIARVWYAVSYQLNPAKRGLGFLISILVIAGLWTGAAYGMFHQLMKGSI</sequence>
<keyword evidence="2 5" id="KW-0812">Transmembrane</keyword>
<dbReference type="EMBL" id="JARXYA010000005">
    <property type="protein sequence ID" value="MDH6504009.1"/>
    <property type="molecule type" value="Genomic_DNA"/>
</dbReference>
<keyword evidence="6" id="KW-0808">Transferase</keyword>
<dbReference type="Proteomes" id="UP001161160">
    <property type="component" value="Unassembled WGS sequence"/>
</dbReference>
<dbReference type="GO" id="GO:0016020">
    <property type="term" value="C:membrane"/>
    <property type="evidence" value="ECO:0007669"/>
    <property type="project" value="UniProtKB-SubCell"/>
</dbReference>
<accession>A0AA43S4Y4</accession>
<reference evidence="6" key="1">
    <citation type="submission" date="2023-04" db="EMBL/GenBank/DDBJ databases">
        <title>Genome Encyclopedia of Bacteria and Archaea VI: Functional Genomics of Type Strains.</title>
        <authorList>
            <person name="Whitman W."/>
        </authorList>
    </citation>
    <scope>NUCLEOTIDE SEQUENCE</scope>
    <source>
        <strain evidence="6">Enz.4-51</strain>
    </source>
</reference>
<comment type="caution">
    <text evidence="6">The sequence shown here is derived from an EMBL/GenBank/DDBJ whole genome shotgun (WGS) entry which is preliminary data.</text>
</comment>
<dbReference type="EC" id="2.5.1.18" evidence="6"/>
<protein>
    <submittedName>
        <fullName evidence="6">Glutathione S-transferase</fullName>
        <ecNumber evidence="6">2.5.1.18</ecNumber>
    </submittedName>
</protein>
<comment type="subcellular location">
    <subcellularLocation>
        <location evidence="1">Membrane</location>
        <topology evidence="1">Multi-pass membrane protein</topology>
    </subcellularLocation>
</comment>
<dbReference type="RefSeq" id="WP_076023908.1">
    <property type="nucleotide sequence ID" value="NZ_JAQFIK010000004.1"/>
</dbReference>
<dbReference type="InterPro" id="IPR023352">
    <property type="entry name" value="MAPEG-like_dom_sf"/>
</dbReference>
<dbReference type="GO" id="GO:0004364">
    <property type="term" value="F:glutathione transferase activity"/>
    <property type="evidence" value="ECO:0007669"/>
    <property type="project" value="UniProtKB-EC"/>
</dbReference>
<evidence type="ECO:0000256" key="4">
    <source>
        <dbReference type="ARBA" id="ARBA00023136"/>
    </source>
</evidence>
<gene>
    <name evidence="6" type="ORF">M2127_001313</name>
</gene>
<dbReference type="Pfam" id="PF01124">
    <property type="entry name" value="MAPEG"/>
    <property type="match status" value="1"/>
</dbReference>
<evidence type="ECO:0000313" key="6">
    <source>
        <dbReference type="EMBL" id="MDH6504009.1"/>
    </source>
</evidence>
<dbReference type="InterPro" id="IPR001129">
    <property type="entry name" value="Membr-assoc_MAPEG"/>
</dbReference>
<keyword evidence="4 5" id="KW-0472">Membrane</keyword>
<dbReference type="AlphaFoldDB" id="A0AA43S4Y4"/>
<evidence type="ECO:0000256" key="3">
    <source>
        <dbReference type="ARBA" id="ARBA00022989"/>
    </source>
</evidence>
<feature type="transmembrane region" description="Helical" evidence="5">
    <location>
        <begin position="51"/>
        <end position="70"/>
    </location>
</feature>
<evidence type="ECO:0000313" key="7">
    <source>
        <dbReference type="Proteomes" id="UP001161160"/>
    </source>
</evidence>
<dbReference type="PANTHER" id="PTHR10250:SF15">
    <property type="entry name" value="MICROSOMAL GLUTATHIONE S-TRANSFERASE-RELATED"/>
    <property type="match status" value="1"/>
</dbReference>
<keyword evidence="3 5" id="KW-1133">Transmembrane helix</keyword>
<dbReference type="GO" id="GO:0006691">
    <property type="term" value="P:leukotriene metabolic process"/>
    <property type="evidence" value="ECO:0007669"/>
    <property type="project" value="UniProtKB-ARBA"/>
</dbReference>
<dbReference type="GO" id="GO:0004602">
    <property type="term" value="F:glutathione peroxidase activity"/>
    <property type="evidence" value="ECO:0007669"/>
    <property type="project" value="TreeGrafter"/>
</dbReference>
<feature type="transmembrane region" description="Helical" evidence="5">
    <location>
        <begin position="6"/>
        <end position="25"/>
    </location>
</feature>
<feature type="transmembrane region" description="Helical" evidence="5">
    <location>
        <begin position="105"/>
        <end position="126"/>
    </location>
</feature>
<keyword evidence="7" id="KW-1185">Reference proteome</keyword>
<dbReference type="SUPFAM" id="SSF161084">
    <property type="entry name" value="MAPEG domain-like"/>
    <property type="match status" value="1"/>
</dbReference>
<dbReference type="InterPro" id="IPR050997">
    <property type="entry name" value="MAPEG"/>
</dbReference>
<dbReference type="GeneID" id="83596203"/>
<organism evidence="6 7">
    <name type="scientific">Polynucleobacter sphagniphilus</name>
    <dbReference type="NCBI Taxonomy" id="1743169"/>
    <lineage>
        <taxon>Bacteria</taxon>
        <taxon>Pseudomonadati</taxon>
        <taxon>Pseudomonadota</taxon>
        <taxon>Betaproteobacteria</taxon>
        <taxon>Burkholderiales</taxon>
        <taxon>Burkholderiaceae</taxon>
        <taxon>Polynucleobacter</taxon>
    </lineage>
</organism>
<evidence type="ECO:0000256" key="1">
    <source>
        <dbReference type="ARBA" id="ARBA00004141"/>
    </source>
</evidence>
<evidence type="ECO:0000256" key="2">
    <source>
        <dbReference type="ARBA" id="ARBA00022692"/>
    </source>
</evidence>
<dbReference type="Gene3D" id="1.20.120.550">
    <property type="entry name" value="Membrane associated eicosanoid/glutathione metabolism-like domain"/>
    <property type="match status" value="1"/>
</dbReference>
<proteinExistence type="predicted"/>
<dbReference type="PANTHER" id="PTHR10250">
    <property type="entry name" value="MICROSOMAL GLUTATHIONE S-TRANSFERASE"/>
    <property type="match status" value="1"/>
</dbReference>
<name>A0AA43S4Y4_9BURK</name>
<evidence type="ECO:0000256" key="5">
    <source>
        <dbReference type="SAM" id="Phobius"/>
    </source>
</evidence>